<dbReference type="GO" id="GO:0005524">
    <property type="term" value="F:ATP binding"/>
    <property type="evidence" value="ECO:0007669"/>
    <property type="project" value="UniProtKB-UniRule"/>
</dbReference>
<dbReference type="GO" id="GO:0004385">
    <property type="term" value="F:GMP kinase activity"/>
    <property type="evidence" value="ECO:0007669"/>
    <property type="project" value="UniProtKB-UniRule"/>
</dbReference>
<dbReference type="Proteomes" id="UP000245921">
    <property type="component" value="Unassembled WGS sequence"/>
</dbReference>
<comment type="caution">
    <text evidence="11">The sequence shown here is derived from an EMBL/GenBank/DDBJ whole genome shotgun (WGS) entry which is preliminary data.</text>
</comment>
<keyword evidence="7 9" id="KW-0067">ATP-binding</keyword>
<comment type="similarity">
    <text evidence="1 9">Belongs to the guanylate kinase family.</text>
</comment>
<dbReference type="FunFam" id="3.30.63.10:FF:000002">
    <property type="entry name" value="Guanylate kinase 1"/>
    <property type="match status" value="1"/>
</dbReference>
<reference evidence="11 12" key="1">
    <citation type="submission" date="2018-05" db="EMBL/GenBank/DDBJ databases">
        <title>Genomic Encyclopedia of Type Strains, Phase IV (KMG-IV): sequencing the most valuable type-strain genomes for metagenomic binning, comparative biology and taxonomic classification.</title>
        <authorList>
            <person name="Goeker M."/>
        </authorList>
    </citation>
    <scope>NUCLEOTIDE SEQUENCE [LARGE SCALE GENOMIC DNA]</scope>
    <source>
        <strain evidence="11 12">DSM 24906</strain>
    </source>
</reference>
<dbReference type="GO" id="GO:0005829">
    <property type="term" value="C:cytosol"/>
    <property type="evidence" value="ECO:0007669"/>
    <property type="project" value="TreeGrafter"/>
</dbReference>
<dbReference type="InterPro" id="IPR020590">
    <property type="entry name" value="Guanylate_kinase_CS"/>
</dbReference>
<evidence type="ECO:0000256" key="2">
    <source>
        <dbReference type="ARBA" id="ARBA00012961"/>
    </source>
</evidence>
<keyword evidence="12" id="KW-1185">Reference proteome</keyword>
<name>A0AA45HJ75_9BACT</name>
<dbReference type="EMBL" id="QGGI01000005">
    <property type="protein sequence ID" value="PWJ95460.1"/>
    <property type="molecule type" value="Genomic_DNA"/>
</dbReference>
<dbReference type="InterPro" id="IPR008144">
    <property type="entry name" value="Guanylate_kin-like_dom"/>
</dbReference>
<sequence>MKKGILYIVSGPSGAGKSTLIKKALKTVDGFTFSVSYTTRERRPGEIDGVDYFFVDEDKFMELKEKDEFLEYAKVHGYYYGTSKTFIHEKLEQGYNIVLDVDVQGSLNIKTSIQEENPVLIFVLPPSYTELEKRLVGRGTESERDLAKRLEDSRWEVSKINEFNYVIVNRDVNESVNQLISIIIAEQLRVCRIENGLENRVDTFFKKEFER</sequence>
<dbReference type="PROSITE" id="PS50052">
    <property type="entry name" value="GUANYLATE_KINASE_2"/>
    <property type="match status" value="1"/>
</dbReference>
<proteinExistence type="inferred from homology"/>
<evidence type="ECO:0000259" key="10">
    <source>
        <dbReference type="PROSITE" id="PS50052"/>
    </source>
</evidence>
<dbReference type="Gene3D" id="3.40.50.300">
    <property type="entry name" value="P-loop containing nucleotide triphosphate hydrolases"/>
    <property type="match status" value="1"/>
</dbReference>
<gene>
    <name evidence="9" type="primary">gmk</name>
    <name evidence="11" type="ORF">C7380_10590</name>
</gene>
<evidence type="ECO:0000256" key="5">
    <source>
        <dbReference type="ARBA" id="ARBA00022741"/>
    </source>
</evidence>
<dbReference type="PROSITE" id="PS00856">
    <property type="entry name" value="GUANYLATE_KINASE_1"/>
    <property type="match status" value="1"/>
</dbReference>
<dbReference type="CDD" id="cd00071">
    <property type="entry name" value="GMPK"/>
    <property type="match status" value="1"/>
</dbReference>
<dbReference type="NCBIfam" id="TIGR03263">
    <property type="entry name" value="guanyl_kin"/>
    <property type="match status" value="1"/>
</dbReference>
<dbReference type="HAMAP" id="MF_00328">
    <property type="entry name" value="Guanylate_kinase"/>
    <property type="match status" value="1"/>
</dbReference>
<evidence type="ECO:0000313" key="11">
    <source>
        <dbReference type="EMBL" id="PWJ95460.1"/>
    </source>
</evidence>
<evidence type="ECO:0000256" key="4">
    <source>
        <dbReference type="ARBA" id="ARBA00022679"/>
    </source>
</evidence>
<feature type="domain" description="Guanylate kinase-like" evidence="10">
    <location>
        <begin position="4"/>
        <end position="184"/>
    </location>
</feature>
<dbReference type="EC" id="2.7.4.8" evidence="2 9"/>
<keyword evidence="4 9" id="KW-0808">Transferase</keyword>
<evidence type="ECO:0000256" key="3">
    <source>
        <dbReference type="ARBA" id="ARBA00016296"/>
    </source>
</evidence>
<evidence type="ECO:0000256" key="9">
    <source>
        <dbReference type="HAMAP-Rule" id="MF_00328"/>
    </source>
</evidence>
<feature type="binding site" evidence="9">
    <location>
        <begin position="11"/>
        <end position="18"/>
    </location>
    <ligand>
        <name>ATP</name>
        <dbReference type="ChEBI" id="CHEBI:30616"/>
    </ligand>
</feature>
<keyword evidence="6 9" id="KW-0418">Kinase</keyword>
<accession>A0AA45HJ75</accession>
<comment type="function">
    <text evidence="9">Essential for recycling GMP and indirectly, cGMP.</text>
</comment>
<dbReference type="InterPro" id="IPR008145">
    <property type="entry name" value="GK/Ca_channel_bsu"/>
</dbReference>
<dbReference type="SMART" id="SM00072">
    <property type="entry name" value="GuKc"/>
    <property type="match status" value="1"/>
</dbReference>
<comment type="subcellular location">
    <subcellularLocation>
        <location evidence="9">Cytoplasm</location>
    </subcellularLocation>
</comment>
<dbReference type="AlphaFoldDB" id="A0AA45HJ75"/>
<dbReference type="PANTHER" id="PTHR23117:SF13">
    <property type="entry name" value="GUANYLATE KINASE"/>
    <property type="match status" value="1"/>
</dbReference>
<keyword evidence="5 9" id="KW-0547">Nucleotide-binding</keyword>
<evidence type="ECO:0000256" key="6">
    <source>
        <dbReference type="ARBA" id="ARBA00022777"/>
    </source>
</evidence>
<evidence type="ECO:0000256" key="1">
    <source>
        <dbReference type="ARBA" id="ARBA00005790"/>
    </source>
</evidence>
<dbReference type="SUPFAM" id="SSF52540">
    <property type="entry name" value="P-loop containing nucleoside triphosphate hydrolases"/>
    <property type="match status" value="1"/>
</dbReference>
<dbReference type="Pfam" id="PF00625">
    <property type="entry name" value="Guanylate_kin"/>
    <property type="match status" value="1"/>
</dbReference>
<dbReference type="RefSeq" id="WP_109604370.1">
    <property type="nucleotide sequence ID" value="NZ_JAMHJO010000003.1"/>
</dbReference>
<dbReference type="PANTHER" id="PTHR23117">
    <property type="entry name" value="GUANYLATE KINASE-RELATED"/>
    <property type="match status" value="1"/>
</dbReference>
<evidence type="ECO:0000256" key="8">
    <source>
        <dbReference type="ARBA" id="ARBA00030128"/>
    </source>
</evidence>
<evidence type="ECO:0000313" key="12">
    <source>
        <dbReference type="Proteomes" id="UP000245921"/>
    </source>
</evidence>
<dbReference type="InterPro" id="IPR027417">
    <property type="entry name" value="P-loop_NTPase"/>
</dbReference>
<dbReference type="Gene3D" id="3.30.63.10">
    <property type="entry name" value="Guanylate Kinase phosphate binding domain"/>
    <property type="match status" value="1"/>
</dbReference>
<comment type="catalytic activity">
    <reaction evidence="9">
        <text>GMP + ATP = GDP + ADP</text>
        <dbReference type="Rhea" id="RHEA:20780"/>
        <dbReference type="ChEBI" id="CHEBI:30616"/>
        <dbReference type="ChEBI" id="CHEBI:58115"/>
        <dbReference type="ChEBI" id="CHEBI:58189"/>
        <dbReference type="ChEBI" id="CHEBI:456216"/>
        <dbReference type="EC" id="2.7.4.8"/>
    </reaction>
</comment>
<organism evidence="11 12">
    <name type="scientific">Oceanotoga teriensis</name>
    <dbReference type="NCBI Taxonomy" id="515440"/>
    <lineage>
        <taxon>Bacteria</taxon>
        <taxon>Thermotogati</taxon>
        <taxon>Thermotogota</taxon>
        <taxon>Thermotogae</taxon>
        <taxon>Petrotogales</taxon>
        <taxon>Petrotogaceae</taxon>
        <taxon>Oceanotoga</taxon>
    </lineage>
</organism>
<evidence type="ECO:0000256" key="7">
    <source>
        <dbReference type="ARBA" id="ARBA00022840"/>
    </source>
</evidence>
<protein>
    <recommendedName>
        <fullName evidence="3 9">Guanylate kinase</fullName>
        <ecNumber evidence="2 9">2.7.4.8</ecNumber>
    </recommendedName>
    <alternativeName>
        <fullName evidence="8 9">GMP kinase</fullName>
    </alternativeName>
</protein>
<dbReference type="InterPro" id="IPR017665">
    <property type="entry name" value="Guanylate_kinase"/>
</dbReference>
<keyword evidence="9" id="KW-0963">Cytoplasm</keyword>